<dbReference type="NCBIfam" id="TIGR00916">
    <property type="entry name" value="2A0604s01"/>
    <property type="match status" value="1"/>
</dbReference>
<evidence type="ECO:0000256" key="6">
    <source>
        <dbReference type="ARBA" id="ARBA00022989"/>
    </source>
</evidence>
<dbReference type="STRING" id="1797517.A3F61_01410"/>
<proteinExistence type="inferred from homology"/>
<protein>
    <recommendedName>
        <fullName evidence="9">Protein translocase subunit SecD</fullName>
    </recommendedName>
</protein>
<keyword evidence="3 9" id="KW-1003">Cell membrane</keyword>
<dbReference type="Gene3D" id="3.30.1360.200">
    <property type="match status" value="1"/>
</dbReference>
<dbReference type="InterPro" id="IPR054384">
    <property type="entry name" value="SecDF_P1_head"/>
</dbReference>
<feature type="transmembrane region" description="Helical" evidence="9">
    <location>
        <begin position="339"/>
        <end position="360"/>
    </location>
</feature>
<evidence type="ECO:0000259" key="12">
    <source>
        <dbReference type="Pfam" id="PF22599"/>
    </source>
</evidence>
<feature type="domain" description="SecDF P1 head subdomain" evidence="12">
    <location>
        <begin position="170"/>
        <end position="267"/>
    </location>
</feature>
<evidence type="ECO:0000313" key="14">
    <source>
        <dbReference type="Proteomes" id="UP000178272"/>
    </source>
</evidence>
<dbReference type="Gene3D" id="3.30.70.3400">
    <property type="match status" value="1"/>
</dbReference>
<keyword evidence="4 9" id="KW-0812">Transmembrane</keyword>
<dbReference type="GO" id="GO:0065002">
    <property type="term" value="P:intracellular protein transmembrane transport"/>
    <property type="evidence" value="ECO:0007669"/>
    <property type="project" value="UniProtKB-UniRule"/>
</dbReference>
<dbReference type="HAMAP" id="MF_01463_B">
    <property type="entry name" value="SecD_B"/>
    <property type="match status" value="1"/>
</dbReference>
<evidence type="ECO:0000256" key="8">
    <source>
        <dbReference type="ARBA" id="ARBA00023136"/>
    </source>
</evidence>
<feature type="domain" description="Protein export membrane protein SecD/SecF C-terminal" evidence="10">
    <location>
        <begin position="271"/>
        <end position="448"/>
    </location>
</feature>
<organism evidence="13 14">
    <name type="scientific">Candidatus Blackburnbacteria bacterium RIFCSPHIGHO2_12_FULL_41_13b</name>
    <dbReference type="NCBI Taxonomy" id="1797517"/>
    <lineage>
        <taxon>Bacteria</taxon>
        <taxon>Candidatus Blackburniibacteriota</taxon>
    </lineage>
</organism>
<dbReference type="InterPro" id="IPR005791">
    <property type="entry name" value="SecD"/>
</dbReference>
<dbReference type="InterPro" id="IPR048634">
    <property type="entry name" value="SecD_SecF_C"/>
</dbReference>
<comment type="subunit">
    <text evidence="9">Forms a complex with SecF. Part of the essential Sec protein translocation apparatus which comprises SecA, SecYEG and auxiliary proteins SecDF. Other proteins may also be involved.</text>
</comment>
<feature type="transmembrane region" description="Helical" evidence="9">
    <location>
        <begin position="391"/>
        <end position="408"/>
    </location>
</feature>
<comment type="function">
    <text evidence="9">Part of the Sec protein translocase complex. Interacts with the SecYEG preprotein conducting channel. SecDF uses the proton motive force (PMF) to complete protein translocation after the ATP-dependent function of SecA.</text>
</comment>
<sequence length="451" mass="49045">MLPVKKLAFIFFITFLSLLFVLPASYPIKLDFLGVRVDSTLVRQPILFRNGDFVFIRDFELKLGLDLAGGSHLTFEADVSKLPQEDLVSALDGTRRAIERRVNIFGVSEATVQTSKVGQSHRILIELPGVKDTQSAVDLIGRTAQLDFRELVNPDEATVSGTPLTLANTKPTGFTGADFKRARPGFSSTTSEPIIEFETKDEGKKKFGDITSRLVGKPLAIFLDENPISAPIVNTPITEGVGQINGSFTTSQTKTLSSLLNSGALPIPVTLIEQRTIEASLGKESVQASVVAGVVGLTMVVLFMVLYYGKLGFLASTALVIYGILSLALYKLIPIVLTLPGIAGFILSVGMAVDSNILIFERMKEELRAGKRWQDAMEAGFGRAWDSIRDANIATLVTVFILFNPLNLEFLHTSGPVRGFALTLGLGIALSLFTGVFVTRTLLRTFGRRKE</sequence>
<dbReference type="InterPro" id="IPR048631">
    <property type="entry name" value="SecD_1st"/>
</dbReference>
<evidence type="ECO:0000256" key="2">
    <source>
        <dbReference type="ARBA" id="ARBA00022448"/>
    </source>
</evidence>
<dbReference type="SUPFAM" id="SSF82866">
    <property type="entry name" value="Multidrug efflux transporter AcrB transmembrane domain"/>
    <property type="match status" value="1"/>
</dbReference>
<gene>
    <name evidence="9" type="primary">secD</name>
    <name evidence="13" type="ORF">A3F61_01410</name>
</gene>
<dbReference type="InterPro" id="IPR001036">
    <property type="entry name" value="Acrflvin-R"/>
</dbReference>
<keyword evidence="2 9" id="KW-0813">Transport</keyword>
<dbReference type="EMBL" id="MHCA01000009">
    <property type="protein sequence ID" value="OGY12653.1"/>
    <property type="molecule type" value="Genomic_DNA"/>
</dbReference>
<dbReference type="InterPro" id="IPR022646">
    <property type="entry name" value="SecD/SecF_CS"/>
</dbReference>
<dbReference type="PRINTS" id="PR00702">
    <property type="entry name" value="ACRIFLAVINRP"/>
</dbReference>
<keyword evidence="5 9" id="KW-0653">Protein transport</keyword>
<evidence type="ECO:0000256" key="1">
    <source>
        <dbReference type="ARBA" id="ARBA00004651"/>
    </source>
</evidence>
<dbReference type="GO" id="GO:0005886">
    <property type="term" value="C:plasma membrane"/>
    <property type="evidence" value="ECO:0007669"/>
    <property type="project" value="UniProtKB-SubCell"/>
</dbReference>
<dbReference type="NCBIfam" id="TIGR01129">
    <property type="entry name" value="secD"/>
    <property type="match status" value="1"/>
</dbReference>
<evidence type="ECO:0000313" key="13">
    <source>
        <dbReference type="EMBL" id="OGY12653.1"/>
    </source>
</evidence>
<evidence type="ECO:0000256" key="7">
    <source>
        <dbReference type="ARBA" id="ARBA00023010"/>
    </source>
</evidence>
<comment type="subcellular location">
    <subcellularLocation>
        <location evidence="1 9">Cell membrane</location>
        <topology evidence="1 9">Multi-pass membrane protein</topology>
    </subcellularLocation>
</comment>
<comment type="caution">
    <text evidence="13">The sequence shown here is derived from an EMBL/GenBank/DDBJ whole genome shotgun (WGS) entry which is preliminary data.</text>
</comment>
<feature type="transmembrane region" description="Helical" evidence="9">
    <location>
        <begin position="420"/>
        <end position="443"/>
    </location>
</feature>
<evidence type="ECO:0000259" key="10">
    <source>
        <dbReference type="Pfam" id="PF02355"/>
    </source>
</evidence>
<name>A0A1G1VB69_9BACT</name>
<feature type="transmembrane region" description="Helical" evidence="9">
    <location>
        <begin position="313"/>
        <end position="333"/>
    </location>
</feature>
<reference evidence="13 14" key="1">
    <citation type="journal article" date="2016" name="Nat. Commun.">
        <title>Thousands of microbial genomes shed light on interconnected biogeochemical processes in an aquifer system.</title>
        <authorList>
            <person name="Anantharaman K."/>
            <person name="Brown C.T."/>
            <person name="Hug L.A."/>
            <person name="Sharon I."/>
            <person name="Castelle C.J."/>
            <person name="Probst A.J."/>
            <person name="Thomas B.C."/>
            <person name="Singh A."/>
            <person name="Wilkins M.J."/>
            <person name="Karaoz U."/>
            <person name="Brodie E.L."/>
            <person name="Williams K.H."/>
            <person name="Hubbard S.S."/>
            <person name="Banfield J.F."/>
        </authorList>
    </citation>
    <scope>NUCLEOTIDE SEQUENCE [LARGE SCALE GENOMIC DNA]</scope>
</reference>
<keyword evidence="7 9" id="KW-0811">Translocation</keyword>
<dbReference type="Pfam" id="PF22599">
    <property type="entry name" value="SecDF_P1_head"/>
    <property type="match status" value="1"/>
</dbReference>
<dbReference type="PANTHER" id="PTHR30081">
    <property type="entry name" value="PROTEIN-EXPORT MEMBRANE PROTEIN SEC"/>
    <property type="match status" value="1"/>
</dbReference>
<keyword evidence="6 9" id="KW-1133">Transmembrane helix</keyword>
<dbReference type="GO" id="GO:0006605">
    <property type="term" value="P:protein targeting"/>
    <property type="evidence" value="ECO:0007669"/>
    <property type="project" value="UniProtKB-UniRule"/>
</dbReference>
<dbReference type="PANTHER" id="PTHR30081:SF1">
    <property type="entry name" value="PROTEIN TRANSLOCASE SUBUNIT SECD"/>
    <property type="match status" value="1"/>
</dbReference>
<dbReference type="Gene3D" id="1.20.1640.10">
    <property type="entry name" value="Multidrug efflux transporter AcrB transmembrane domain"/>
    <property type="match status" value="1"/>
</dbReference>
<comment type="caution">
    <text evidence="9">Lacks conserved residue(s) required for the propagation of feature annotation.</text>
</comment>
<accession>A0A1G1VB69</accession>
<keyword evidence="8 9" id="KW-0472">Membrane</keyword>
<evidence type="ECO:0000259" key="11">
    <source>
        <dbReference type="Pfam" id="PF21760"/>
    </source>
</evidence>
<dbReference type="InterPro" id="IPR022813">
    <property type="entry name" value="SecD/SecF_arch_bac"/>
</dbReference>
<dbReference type="Pfam" id="PF21760">
    <property type="entry name" value="SecD_1st"/>
    <property type="match status" value="1"/>
</dbReference>
<dbReference type="GO" id="GO:0015450">
    <property type="term" value="F:protein-transporting ATPase activity"/>
    <property type="evidence" value="ECO:0007669"/>
    <property type="project" value="InterPro"/>
</dbReference>
<evidence type="ECO:0000256" key="3">
    <source>
        <dbReference type="ARBA" id="ARBA00022475"/>
    </source>
</evidence>
<dbReference type="Proteomes" id="UP000178272">
    <property type="component" value="Unassembled WGS sequence"/>
</dbReference>
<dbReference type="InterPro" id="IPR055344">
    <property type="entry name" value="SecD_SecF_C_bact"/>
</dbReference>
<evidence type="ECO:0000256" key="5">
    <source>
        <dbReference type="ARBA" id="ARBA00022927"/>
    </source>
</evidence>
<feature type="transmembrane region" description="Helical" evidence="9">
    <location>
        <begin position="286"/>
        <end position="306"/>
    </location>
</feature>
<evidence type="ECO:0000256" key="9">
    <source>
        <dbReference type="HAMAP-Rule" id="MF_01463"/>
    </source>
</evidence>
<dbReference type="Pfam" id="PF07549">
    <property type="entry name" value="Sec_GG"/>
    <property type="match status" value="1"/>
</dbReference>
<feature type="domain" description="Protein translocase subunit SecDF P1" evidence="11">
    <location>
        <begin position="93"/>
        <end position="151"/>
    </location>
</feature>
<evidence type="ECO:0000256" key="4">
    <source>
        <dbReference type="ARBA" id="ARBA00022692"/>
    </source>
</evidence>
<dbReference type="Pfam" id="PF02355">
    <property type="entry name" value="SecD_SecF_C"/>
    <property type="match status" value="1"/>
</dbReference>
<dbReference type="AlphaFoldDB" id="A0A1G1VB69"/>
<comment type="similarity">
    <text evidence="9">Belongs to the SecD/SecF family. SecD subfamily.</text>
</comment>
<dbReference type="GO" id="GO:0043952">
    <property type="term" value="P:protein transport by the Sec complex"/>
    <property type="evidence" value="ECO:0007669"/>
    <property type="project" value="UniProtKB-UniRule"/>
</dbReference>